<name>A0A264W042_9BACL</name>
<keyword evidence="3" id="KW-1003">Cell membrane</keyword>
<proteinExistence type="predicted"/>
<reference evidence="9 10" key="1">
    <citation type="submission" date="2017-07" db="EMBL/GenBank/DDBJ databases">
        <title>Tetzosporium hominis gen.nov. sp.nov.</title>
        <authorList>
            <person name="Tetz G."/>
            <person name="Tetz V."/>
        </authorList>
    </citation>
    <scope>NUCLEOTIDE SEQUENCE [LARGE SCALE GENOMIC DNA]</scope>
    <source>
        <strain evidence="9 10">VT-49</strain>
    </source>
</reference>
<keyword evidence="10" id="KW-1185">Reference proteome</keyword>
<evidence type="ECO:0000256" key="1">
    <source>
        <dbReference type="ARBA" id="ARBA00004651"/>
    </source>
</evidence>
<dbReference type="InterPro" id="IPR011701">
    <property type="entry name" value="MFS"/>
</dbReference>
<dbReference type="PROSITE" id="PS50850">
    <property type="entry name" value="MFS"/>
    <property type="match status" value="1"/>
</dbReference>
<feature type="domain" description="Major facilitator superfamily (MFS) profile" evidence="8">
    <location>
        <begin position="217"/>
        <end position="413"/>
    </location>
</feature>
<comment type="caution">
    <text evidence="9">The sequence shown here is derived from an EMBL/GenBank/DDBJ whole genome shotgun (WGS) entry which is preliminary data.</text>
</comment>
<evidence type="ECO:0000256" key="5">
    <source>
        <dbReference type="ARBA" id="ARBA00022989"/>
    </source>
</evidence>
<dbReference type="GO" id="GO:0022857">
    <property type="term" value="F:transmembrane transporter activity"/>
    <property type="evidence" value="ECO:0007669"/>
    <property type="project" value="InterPro"/>
</dbReference>
<feature type="transmembrane region" description="Helical" evidence="7">
    <location>
        <begin position="349"/>
        <end position="369"/>
    </location>
</feature>
<dbReference type="Gene3D" id="1.20.1250.20">
    <property type="entry name" value="MFS general substrate transporter like domains"/>
    <property type="match status" value="1"/>
</dbReference>
<feature type="transmembrane region" description="Helical" evidence="7">
    <location>
        <begin position="45"/>
        <end position="66"/>
    </location>
</feature>
<comment type="subcellular location">
    <subcellularLocation>
        <location evidence="1">Cell membrane</location>
        <topology evidence="1">Multi-pass membrane protein</topology>
    </subcellularLocation>
</comment>
<keyword evidence="5 7" id="KW-1133">Transmembrane helix</keyword>
<dbReference type="GO" id="GO:0005886">
    <property type="term" value="C:plasma membrane"/>
    <property type="evidence" value="ECO:0007669"/>
    <property type="project" value="UniProtKB-SubCell"/>
</dbReference>
<feature type="transmembrane region" description="Helical" evidence="7">
    <location>
        <begin position="104"/>
        <end position="122"/>
    </location>
</feature>
<feature type="transmembrane region" description="Helical" evidence="7">
    <location>
        <begin position="12"/>
        <end position="39"/>
    </location>
</feature>
<protein>
    <submittedName>
        <fullName evidence="9">MFS transporter</fullName>
    </submittedName>
</protein>
<evidence type="ECO:0000256" key="6">
    <source>
        <dbReference type="ARBA" id="ARBA00023136"/>
    </source>
</evidence>
<evidence type="ECO:0000256" key="4">
    <source>
        <dbReference type="ARBA" id="ARBA00022692"/>
    </source>
</evidence>
<keyword evidence="6 7" id="KW-0472">Membrane</keyword>
<dbReference type="PANTHER" id="PTHR23513:SF6">
    <property type="entry name" value="MAJOR FACILITATOR SUPERFAMILY ASSOCIATED DOMAIN-CONTAINING PROTEIN"/>
    <property type="match status" value="1"/>
</dbReference>
<keyword evidence="2" id="KW-0813">Transport</keyword>
<evidence type="ECO:0000256" key="2">
    <source>
        <dbReference type="ARBA" id="ARBA00022448"/>
    </source>
</evidence>
<feature type="transmembrane region" description="Helical" evidence="7">
    <location>
        <begin position="143"/>
        <end position="167"/>
    </location>
</feature>
<dbReference type="EMBL" id="NOKQ01000342">
    <property type="protein sequence ID" value="OZS76923.1"/>
    <property type="molecule type" value="Genomic_DNA"/>
</dbReference>
<feature type="transmembrane region" description="Helical" evidence="7">
    <location>
        <begin position="285"/>
        <end position="303"/>
    </location>
</feature>
<dbReference type="InterPro" id="IPR036259">
    <property type="entry name" value="MFS_trans_sf"/>
</dbReference>
<keyword evidence="4 7" id="KW-0812">Transmembrane</keyword>
<feature type="transmembrane region" description="Helical" evidence="7">
    <location>
        <begin position="78"/>
        <end position="98"/>
    </location>
</feature>
<dbReference type="CDD" id="cd06173">
    <property type="entry name" value="MFS_MefA_like"/>
    <property type="match status" value="1"/>
</dbReference>
<dbReference type="SUPFAM" id="SSF103473">
    <property type="entry name" value="MFS general substrate transporter"/>
    <property type="match status" value="1"/>
</dbReference>
<feature type="transmembrane region" description="Helical" evidence="7">
    <location>
        <begin position="219"/>
        <end position="244"/>
    </location>
</feature>
<evidence type="ECO:0000259" key="8">
    <source>
        <dbReference type="PROSITE" id="PS50850"/>
    </source>
</evidence>
<dbReference type="InterPro" id="IPR020846">
    <property type="entry name" value="MFS_dom"/>
</dbReference>
<organism evidence="9 10">
    <name type="scientific">Tetzosporium hominis</name>
    <dbReference type="NCBI Taxonomy" id="2020506"/>
    <lineage>
        <taxon>Bacteria</taxon>
        <taxon>Bacillati</taxon>
        <taxon>Bacillota</taxon>
        <taxon>Bacilli</taxon>
        <taxon>Bacillales</taxon>
        <taxon>Caryophanaceae</taxon>
        <taxon>Tetzosporium</taxon>
    </lineage>
</organism>
<dbReference type="RefSeq" id="WP_094944617.1">
    <property type="nucleotide sequence ID" value="NZ_NOKQ01000342.1"/>
</dbReference>
<evidence type="ECO:0000256" key="7">
    <source>
        <dbReference type="SAM" id="Phobius"/>
    </source>
</evidence>
<feature type="transmembrane region" description="Helical" evidence="7">
    <location>
        <begin position="173"/>
        <end position="192"/>
    </location>
</feature>
<evidence type="ECO:0000256" key="3">
    <source>
        <dbReference type="ARBA" id="ARBA00022475"/>
    </source>
</evidence>
<feature type="transmembrane region" description="Helical" evidence="7">
    <location>
        <begin position="256"/>
        <end position="273"/>
    </location>
</feature>
<sequence>MKNKTGLTKNRSFLAVWIGNGASELGGAFGTFCNSILVYQLTGSGIALGSMWVLYYVPSLLLQLVIGPFIDRWSKKEIMIFSQWTRALLFLILLGLLFTNELEVWHIYGVQLVIGLSTPLYVPANQAILPTLVSRDDLPHANAYIESTMRLMSFLAPILAGIIIEAAGIRETLIFTSILLFTSGLAICSVSVKRETVDSRVSWLVELKEGYTTFFRNPVLLWLGIFLGFVQFGVGVTLVTTLPYITSELKGSYAHYGYFMAGFPMGYIVGALIATNIPKENRQRLMLGALCIGGTTFIALYFINSIPLAIFTEAIGGMVMAIFSIHNLTLFQEIVANNQLGRVASVRLLLIRSFMLLGIVSGGLLSEVWGIRPLYLFIGTIICVTSVIGLIHPYFRFLNGSKLSIRKSEMKQG</sequence>
<dbReference type="Pfam" id="PF07690">
    <property type="entry name" value="MFS_1"/>
    <property type="match status" value="1"/>
</dbReference>
<gene>
    <name evidence="9" type="ORF">CF394_14640</name>
</gene>
<evidence type="ECO:0000313" key="10">
    <source>
        <dbReference type="Proteomes" id="UP000217065"/>
    </source>
</evidence>
<dbReference type="AlphaFoldDB" id="A0A264W042"/>
<accession>A0A264W042</accession>
<feature type="transmembrane region" description="Helical" evidence="7">
    <location>
        <begin position="375"/>
        <end position="397"/>
    </location>
</feature>
<evidence type="ECO:0000313" key="9">
    <source>
        <dbReference type="EMBL" id="OZS76923.1"/>
    </source>
</evidence>
<dbReference type="PANTHER" id="PTHR23513">
    <property type="entry name" value="INTEGRAL MEMBRANE EFFLUX PROTEIN-RELATED"/>
    <property type="match status" value="1"/>
</dbReference>
<dbReference type="Proteomes" id="UP000217065">
    <property type="component" value="Unassembled WGS sequence"/>
</dbReference>
<feature type="transmembrane region" description="Helical" evidence="7">
    <location>
        <begin position="309"/>
        <end position="328"/>
    </location>
</feature>
<dbReference type="OrthoDB" id="7055052at2"/>